<reference evidence="2" key="1">
    <citation type="journal article" date="2019" name="Int. J. Syst. Evol. Microbiol.">
        <title>The Global Catalogue of Microorganisms (GCM) 10K type strain sequencing project: providing services to taxonomists for standard genome sequencing and annotation.</title>
        <authorList>
            <consortium name="The Broad Institute Genomics Platform"/>
            <consortium name="The Broad Institute Genome Sequencing Center for Infectious Disease"/>
            <person name="Wu L."/>
            <person name="Ma J."/>
        </authorList>
    </citation>
    <scope>NUCLEOTIDE SEQUENCE [LARGE SCALE GENOMIC DNA]</scope>
    <source>
        <strain evidence="2">CCUG 62114</strain>
    </source>
</reference>
<evidence type="ECO:0000313" key="2">
    <source>
        <dbReference type="Proteomes" id="UP001596997"/>
    </source>
</evidence>
<name>A0ABW3I4N5_9FLAO</name>
<proteinExistence type="predicted"/>
<evidence type="ECO:0008006" key="3">
    <source>
        <dbReference type="Google" id="ProtNLM"/>
    </source>
</evidence>
<gene>
    <name evidence="1" type="ORF">ACFQ1O_12215</name>
</gene>
<dbReference type="Proteomes" id="UP001596997">
    <property type="component" value="Unassembled WGS sequence"/>
</dbReference>
<dbReference type="RefSeq" id="WP_377716318.1">
    <property type="nucleotide sequence ID" value="NZ_JBHTJM010000010.1"/>
</dbReference>
<protein>
    <recommendedName>
        <fullName evidence="3">Glycine dehydrogenase</fullName>
    </recommendedName>
</protein>
<keyword evidence="2" id="KW-1185">Reference proteome</keyword>
<sequence length="87" mass="10528">MNMEAKSTKLFIDCEEAKHICDKSQYSESSWWERFRLNLRLIYCNITRAYVKQNRQLTDLITKKEVDCMDSEKKQDLKQAFEKELNK</sequence>
<comment type="caution">
    <text evidence="1">The sequence shown here is derived from an EMBL/GenBank/DDBJ whole genome shotgun (WGS) entry which is preliminary data.</text>
</comment>
<organism evidence="1 2">
    <name type="scientific">Pseudofulvibacter geojedonensis</name>
    <dbReference type="NCBI Taxonomy" id="1123758"/>
    <lineage>
        <taxon>Bacteria</taxon>
        <taxon>Pseudomonadati</taxon>
        <taxon>Bacteroidota</taxon>
        <taxon>Flavobacteriia</taxon>
        <taxon>Flavobacteriales</taxon>
        <taxon>Flavobacteriaceae</taxon>
        <taxon>Pseudofulvibacter</taxon>
    </lineage>
</organism>
<evidence type="ECO:0000313" key="1">
    <source>
        <dbReference type="EMBL" id="MFD0964770.1"/>
    </source>
</evidence>
<dbReference type="EMBL" id="JBHTJM010000010">
    <property type="protein sequence ID" value="MFD0964770.1"/>
    <property type="molecule type" value="Genomic_DNA"/>
</dbReference>
<accession>A0ABW3I4N5</accession>